<organism evidence="1 2">
    <name type="scientific">Marinobacter persicus</name>
    <dbReference type="NCBI Taxonomy" id="930118"/>
    <lineage>
        <taxon>Bacteria</taxon>
        <taxon>Pseudomonadati</taxon>
        <taxon>Pseudomonadota</taxon>
        <taxon>Gammaproteobacteria</taxon>
        <taxon>Pseudomonadales</taxon>
        <taxon>Marinobacteraceae</taxon>
        <taxon>Marinobacter</taxon>
    </lineage>
</organism>
<dbReference type="Pfam" id="PF00805">
    <property type="entry name" value="Pentapeptide"/>
    <property type="match status" value="1"/>
</dbReference>
<proteinExistence type="predicted"/>
<dbReference type="InterPro" id="IPR001646">
    <property type="entry name" value="5peptide_repeat"/>
</dbReference>
<sequence>MDEFHEHELHTIDHPLYEILRNEEVKKFNQQKAELAELPSFAHGDFRGLDLRGLDATGLDFRHAYFRGADLRGIDFSRSRMEGSSIASAKISGCYFPHRLEADEIVMSLNHGTRMRYAILPKPPAGG</sequence>
<keyword evidence="2" id="KW-1185">Reference proteome</keyword>
<dbReference type="Gene3D" id="2.160.20.80">
    <property type="entry name" value="E3 ubiquitin-protein ligase SopA"/>
    <property type="match status" value="1"/>
</dbReference>
<gene>
    <name evidence="1" type="ORF">SAMN05216429_11343</name>
</gene>
<protein>
    <submittedName>
        <fullName evidence="1">Pentapeptide repeat-containing protein</fullName>
    </submittedName>
</protein>
<dbReference type="AlphaFoldDB" id="A0A1I3Y0L6"/>
<evidence type="ECO:0000313" key="1">
    <source>
        <dbReference type="EMBL" id="SFK25467.1"/>
    </source>
</evidence>
<name>A0A1I3Y0L6_9GAMM</name>
<reference evidence="1 2" key="1">
    <citation type="submission" date="2016-10" db="EMBL/GenBank/DDBJ databases">
        <authorList>
            <person name="de Groot N.N."/>
        </authorList>
    </citation>
    <scope>NUCLEOTIDE SEQUENCE [LARGE SCALE GENOMIC DNA]</scope>
    <source>
        <strain evidence="1 2">IBRC-M 10445</strain>
    </source>
</reference>
<evidence type="ECO:0000313" key="2">
    <source>
        <dbReference type="Proteomes" id="UP000199445"/>
    </source>
</evidence>
<dbReference type="InterPro" id="IPR016933">
    <property type="entry name" value="UCP029688_pentapep"/>
</dbReference>
<dbReference type="PIRSF" id="PIRSF029688">
    <property type="entry name" value="UCP29688_pentapep"/>
    <property type="match status" value="1"/>
</dbReference>
<dbReference type="Proteomes" id="UP000199445">
    <property type="component" value="Unassembled WGS sequence"/>
</dbReference>
<accession>A0A1I3Y0L6</accession>
<dbReference type="RefSeq" id="WP_091706483.1">
    <property type="nucleotide sequence ID" value="NZ_BMYN01000013.1"/>
</dbReference>
<dbReference type="OrthoDB" id="7061297at2"/>
<dbReference type="EMBL" id="FOSC01000013">
    <property type="protein sequence ID" value="SFK25467.1"/>
    <property type="molecule type" value="Genomic_DNA"/>
</dbReference>
<dbReference type="SUPFAM" id="SSF141571">
    <property type="entry name" value="Pentapeptide repeat-like"/>
    <property type="match status" value="1"/>
</dbReference>